<gene>
    <name evidence="1" type="ORF">GPDM_15109</name>
</gene>
<dbReference type="AlphaFoldDB" id="E7RKJ7"/>
<sequence>MSRHLISIKEISPDGENGYFITIEGYDAEQQRDFYEVIKRDSEGFLRGDCLNPRKNPVSASCISLIRTKVNVAINHFIE</sequence>
<dbReference type="EMBL" id="AEPB01000057">
    <property type="protein sequence ID" value="EGA88427.1"/>
    <property type="molecule type" value="Genomic_DNA"/>
</dbReference>
<dbReference type="OrthoDB" id="2973626at2"/>
<comment type="caution">
    <text evidence="1">The sequence shown here is derived from an EMBL/GenBank/DDBJ whole genome shotgun (WGS) entry which is preliminary data.</text>
</comment>
<name>E7RKJ7_9BACL</name>
<reference evidence="1 2" key="1">
    <citation type="journal article" date="2011" name="J. Bacteriol.">
        <title>The Draft Genome of Planococcus donghaensis MPA1U2 Reveals Nonsporulation Pathways Controlled by a Conserved Spo0A Regulon.</title>
        <authorList>
            <person name="Pearson M.D."/>
            <person name="Noller H.F."/>
        </authorList>
    </citation>
    <scope>NUCLEOTIDE SEQUENCE [LARGE SCALE GENOMIC DNA]</scope>
    <source>
        <strain evidence="1 2">MPA1U2</strain>
    </source>
</reference>
<evidence type="ECO:0000313" key="1">
    <source>
        <dbReference type="EMBL" id="EGA88427.1"/>
    </source>
</evidence>
<dbReference type="Proteomes" id="UP000003052">
    <property type="component" value="Unassembled WGS sequence"/>
</dbReference>
<dbReference type="RefSeq" id="WP_008432627.1">
    <property type="nucleotide sequence ID" value="NZ_AEPB01000057.1"/>
</dbReference>
<protein>
    <submittedName>
        <fullName evidence="1">Uncharacterized protein</fullName>
    </submittedName>
</protein>
<dbReference type="eggNOG" id="ENOG502ZRVN">
    <property type="taxonomic scope" value="Bacteria"/>
</dbReference>
<accession>E7RKJ7</accession>
<organism evidence="1 2">
    <name type="scientific">Planococcus donghaensis MPA1U2</name>
    <dbReference type="NCBI Taxonomy" id="933115"/>
    <lineage>
        <taxon>Bacteria</taxon>
        <taxon>Bacillati</taxon>
        <taxon>Bacillota</taxon>
        <taxon>Bacilli</taxon>
        <taxon>Bacillales</taxon>
        <taxon>Caryophanaceae</taxon>
        <taxon>Planococcus</taxon>
    </lineage>
</organism>
<proteinExistence type="predicted"/>
<evidence type="ECO:0000313" key="2">
    <source>
        <dbReference type="Proteomes" id="UP000003052"/>
    </source>
</evidence>